<feature type="domain" description="Reverse transcriptase" evidence="3">
    <location>
        <begin position="482"/>
        <end position="645"/>
    </location>
</feature>
<keyword evidence="5" id="KW-1185">Reference proteome</keyword>
<dbReference type="InterPro" id="IPR021109">
    <property type="entry name" value="Peptidase_aspartic_dom_sf"/>
</dbReference>
<dbReference type="InterPro" id="IPR043502">
    <property type="entry name" value="DNA/RNA_pol_sf"/>
</dbReference>
<dbReference type="EMBL" id="JAMKFB020000009">
    <property type="protein sequence ID" value="KAL0183731.1"/>
    <property type="molecule type" value="Genomic_DNA"/>
</dbReference>
<dbReference type="Proteomes" id="UP001529510">
    <property type="component" value="Unassembled WGS sequence"/>
</dbReference>
<dbReference type="CDD" id="cd01647">
    <property type="entry name" value="RT_LTR"/>
    <property type="match status" value="1"/>
</dbReference>
<comment type="caution">
    <text evidence="4">The sequence shown here is derived from an EMBL/GenBank/DDBJ whole genome shotgun (WGS) entry which is preliminary data.</text>
</comment>
<dbReference type="EC" id="3.1.26.4" evidence="2"/>
<evidence type="ECO:0000259" key="3">
    <source>
        <dbReference type="PROSITE" id="PS50878"/>
    </source>
</evidence>
<name>A0ABD0QC26_CIRMR</name>
<proteinExistence type="inferred from homology"/>
<dbReference type="PROSITE" id="PS50878">
    <property type="entry name" value="RT_POL"/>
    <property type="match status" value="1"/>
</dbReference>
<reference evidence="4 5" key="1">
    <citation type="submission" date="2024-05" db="EMBL/GenBank/DDBJ databases">
        <title>Genome sequencing and assembly of Indian major carp, Cirrhinus mrigala (Hamilton, 1822).</title>
        <authorList>
            <person name="Mohindra V."/>
            <person name="Chowdhury L.M."/>
            <person name="Lal K."/>
            <person name="Jena J.K."/>
        </authorList>
    </citation>
    <scope>NUCLEOTIDE SEQUENCE [LARGE SCALE GENOMIC DNA]</scope>
    <source>
        <strain evidence="4">CM1030</strain>
        <tissue evidence="4">Blood</tissue>
    </source>
</reference>
<organism evidence="4 5">
    <name type="scientific">Cirrhinus mrigala</name>
    <name type="common">Mrigala</name>
    <dbReference type="NCBI Taxonomy" id="683832"/>
    <lineage>
        <taxon>Eukaryota</taxon>
        <taxon>Metazoa</taxon>
        <taxon>Chordata</taxon>
        <taxon>Craniata</taxon>
        <taxon>Vertebrata</taxon>
        <taxon>Euteleostomi</taxon>
        <taxon>Actinopterygii</taxon>
        <taxon>Neopterygii</taxon>
        <taxon>Teleostei</taxon>
        <taxon>Ostariophysi</taxon>
        <taxon>Cypriniformes</taxon>
        <taxon>Cyprinidae</taxon>
        <taxon>Labeoninae</taxon>
        <taxon>Labeonini</taxon>
        <taxon>Cirrhinus</taxon>
    </lineage>
</organism>
<dbReference type="PANTHER" id="PTHR15503">
    <property type="entry name" value="LDOC1 RELATED"/>
    <property type="match status" value="1"/>
</dbReference>
<evidence type="ECO:0000256" key="2">
    <source>
        <dbReference type="ARBA" id="ARBA00012180"/>
    </source>
</evidence>
<dbReference type="InterPro" id="IPR032567">
    <property type="entry name" value="RTL1-rel"/>
</dbReference>
<evidence type="ECO:0000313" key="4">
    <source>
        <dbReference type="EMBL" id="KAL0183731.1"/>
    </source>
</evidence>
<evidence type="ECO:0000256" key="1">
    <source>
        <dbReference type="ARBA" id="ARBA00010879"/>
    </source>
</evidence>
<dbReference type="InterPro" id="IPR000477">
    <property type="entry name" value="RT_dom"/>
</dbReference>
<dbReference type="Pfam" id="PF00078">
    <property type="entry name" value="RVT_1"/>
    <property type="match status" value="1"/>
</dbReference>
<dbReference type="GO" id="GO:0004523">
    <property type="term" value="F:RNA-DNA hybrid ribonuclease activity"/>
    <property type="evidence" value="ECO:0007669"/>
    <property type="project" value="UniProtKB-EC"/>
</dbReference>
<dbReference type="CDD" id="cd00303">
    <property type="entry name" value="retropepsin_like"/>
    <property type="match status" value="1"/>
</dbReference>
<evidence type="ECO:0000313" key="5">
    <source>
        <dbReference type="Proteomes" id="UP001529510"/>
    </source>
</evidence>
<protein>
    <recommendedName>
        <fullName evidence="2">ribonuclease H</fullName>
        <ecNumber evidence="2">3.1.26.4</ecNumber>
    </recommendedName>
</protein>
<dbReference type="Pfam" id="PF19259">
    <property type="entry name" value="Ty3_capsid"/>
    <property type="match status" value="1"/>
</dbReference>
<dbReference type="Gene3D" id="3.30.70.270">
    <property type="match status" value="1"/>
</dbReference>
<accession>A0ABD0QC26</accession>
<dbReference type="PANTHER" id="PTHR15503:SF22">
    <property type="entry name" value="TRANSPOSON TY3-I GAG POLYPROTEIN"/>
    <property type="match status" value="1"/>
</dbReference>
<gene>
    <name evidence="4" type="ORF">M9458_019427</name>
</gene>
<comment type="similarity">
    <text evidence="1">Belongs to the beta type-B retroviral polymerase family. HERV class-II K(HML-2) pol subfamily.</text>
</comment>
<dbReference type="InterPro" id="IPR045358">
    <property type="entry name" value="Ty3_capsid"/>
</dbReference>
<sequence length="645" mass="73233">MDSNSASASMLQNTSPPMNPAEVSNLQVAFAYQSEMLKSYQEQLAKLQSVNEHLTQYIRSLPPPMPRTVSFALPDKFDGTAEQCKGFIRQIKLYFDHQRDQFETEEKKCAFLMTLLTGKAIDWASAVWDSDPQLKYSIDYFIEQLREVFEYPAGGKDISTQIIGIKQGNRTAAEFAVEFRMLAAQSGWNDVSLKAMFYHSLNPDLQTELACRREDSSFSEFVTLTIKINNLMRQAPKRSDADYITCAFTAEKQAIAVWDACRNPKPTPGNRTLTLPIILKNDTLSLELTAMIDSGVALNLINKDIMEKYNILIQPCTPPIKIKAIDDALIGEGITHQTKTLTLKVGLLHQESITLYVVNSPKHEAILGFPWLSVHDPDISWYHGELTHWPKFCINNCFPVKLQPCYTTSIESPNTHKMMAIPTCYHDLSEVFSKAKATQLPSHRPWDCAIDLLPNAMPPKSKVYPLSRTESQAMEEYITEALNSGFIRPSTSPAAAGFFFGEKKDGGFRLCIYYRGLDNVTVKFCYPLPLVPSALEQLREATIYTKLDLRSIYNLIRIKEGDEWKTAFLTTRGHYEYQVMPYGLANSPAVFQSFINEIFKDLLNKYVIAYIDDILVYSKSQAEHIDHVRTVLFQLLENQLYVKAE</sequence>
<dbReference type="InterPro" id="IPR043128">
    <property type="entry name" value="Rev_trsase/Diguanyl_cyclase"/>
</dbReference>
<dbReference type="Gene3D" id="2.40.70.10">
    <property type="entry name" value="Acid Proteases"/>
    <property type="match status" value="1"/>
</dbReference>
<dbReference type="SUPFAM" id="SSF56672">
    <property type="entry name" value="DNA/RNA polymerases"/>
    <property type="match status" value="1"/>
</dbReference>
<feature type="non-terminal residue" evidence="4">
    <location>
        <position position="645"/>
    </location>
</feature>
<dbReference type="Gene3D" id="3.10.10.10">
    <property type="entry name" value="HIV Type 1 Reverse Transcriptase, subunit A, domain 1"/>
    <property type="match status" value="1"/>
</dbReference>
<dbReference type="AlphaFoldDB" id="A0ABD0QC26"/>